<comment type="catalytic activity">
    <reaction evidence="11">
        <text>a very-long-chain 2,3-saturated fatty acyl-CoA + oxidized [electron-transfer flavoprotein] + H(+) = a very-long-chain (2E)-enoyl-CoA + reduced [electron-transfer flavoprotein]</text>
        <dbReference type="Rhea" id="RHEA:19181"/>
        <dbReference type="Rhea" id="RHEA-COMP:10685"/>
        <dbReference type="Rhea" id="RHEA-COMP:10686"/>
        <dbReference type="ChEBI" id="CHEBI:15378"/>
        <dbReference type="ChEBI" id="CHEBI:57692"/>
        <dbReference type="ChEBI" id="CHEBI:58307"/>
        <dbReference type="ChEBI" id="CHEBI:83724"/>
        <dbReference type="ChEBI" id="CHEBI:83728"/>
        <dbReference type="EC" id="1.3.8.9"/>
    </reaction>
    <physiologicalReaction direction="left-to-right" evidence="11">
        <dbReference type="Rhea" id="RHEA:19182"/>
    </physiologicalReaction>
</comment>
<protein>
    <recommendedName>
        <fullName evidence="8">Very long-chain specific acyl-CoA dehydrogenase, mitochondrial</fullName>
        <ecNumber evidence="7">1.3.8.9</ecNumber>
    </recommendedName>
</protein>
<keyword evidence="15" id="KW-1185">Reference proteome</keyword>
<dbReference type="InterPro" id="IPR013786">
    <property type="entry name" value="AcylCoA_DH/ox_N"/>
</dbReference>
<dbReference type="SUPFAM" id="SSF56645">
    <property type="entry name" value="Acyl-CoA dehydrogenase NM domain-like"/>
    <property type="match status" value="1"/>
</dbReference>
<evidence type="ECO:0000256" key="7">
    <source>
        <dbReference type="ARBA" id="ARBA00039034"/>
    </source>
</evidence>
<keyword evidence="5" id="KW-0274">FAD</keyword>
<sequence length="309" mass="33862">MLRPIFRRVLTGKQALIRSYAAAAQEAIKEPEQEKSEKKNDKNVRETNSFVMSMFKGQLKTEQIFPYPDVLSPEEKSTLEMMLDPPKRFFEEVNDPDKNDELAKVEPHLIKQLGELGAFGLQVPEEYGGLGMNNTQYGRMVELVGRHDLGVGITLGAHQSIGFKGILLFGNKDQKQKYLPDLATGKKLAAYCLTEPGSGSDAGSIKTRAVKSADGKYFTMNGSKIWISNGGIADIFTVFAIETENGTVEKMAAFIVEKGFGGVSSGPPEKKMGIKASNTTEVFFDDVRIPAENLIGEVGDGFKASFDLC</sequence>
<dbReference type="InterPro" id="IPR006089">
    <property type="entry name" value="Acyl-CoA_DH_CS"/>
</dbReference>
<organism evidence="14 15">
    <name type="scientific">Larinioides sclopetarius</name>
    <dbReference type="NCBI Taxonomy" id="280406"/>
    <lineage>
        <taxon>Eukaryota</taxon>
        <taxon>Metazoa</taxon>
        <taxon>Ecdysozoa</taxon>
        <taxon>Arthropoda</taxon>
        <taxon>Chelicerata</taxon>
        <taxon>Arachnida</taxon>
        <taxon>Araneae</taxon>
        <taxon>Araneomorphae</taxon>
        <taxon>Entelegynae</taxon>
        <taxon>Araneoidea</taxon>
        <taxon>Araneidae</taxon>
        <taxon>Larinioides</taxon>
    </lineage>
</organism>
<comment type="similarity">
    <text evidence="2">Belongs to the acyl-CoA dehydrogenase family.</text>
</comment>
<dbReference type="PANTHER" id="PTHR43884:SF11">
    <property type="entry name" value="VERY LONG-CHAIN SPECIFIC ACYL-COA DEHYDROGENASE, MITOCHONDRIAL"/>
    <property type="match status" value="1"/>
</dbReference>
<dbReference type="Gene3D" id="2.40.110.10">
    <property type="entry name" value="Butyryl-CoA Dehydrogenase, subunit A, domain 2"/>
    <property type="match status" value="1"/>
</dbReference>
<evidence type="ECO:0000259" key="13">
    <source>
        <dbReference type="Pfam" id="PF02771"/>
    </source>
</evidence>
<dbReference type="FunFam" id="2.40.110.10:FF:000006">
    <property type="entry name" value="very long-chain specific acyl-CoA dehydrogenase, mitochondrial"/>
    <property type="match status" value="1"/>
</dbReference>
<dbReference type="Pfam" id="PF02771">
    <property type="entry name" value="Acyl-CoA_dh_N"/>
    <property type="match status" value="1"/>
</dbReference>
<evidence type="ECO:0000256" key="9">
    <source>
        <dbReference type="ARBA" id="ARBA00045422"/>
    </source>
</evidence>
<evidence type="ECO:0000256" key="5">
    <source>
        <dbReference type="ARBA" id="ARBA00022827"/>
    </source>
</evidence>
<evidence type="ECO:0000313" key="14">
    <source>
        <dbReference type="EMBL" id="CAL1295497.1"/>
    </source>
</evidence>
<evidence type="ECO:0000256" key="6">
    <source>
        <dbReference type="ARBA" id="ARBA00023002"/>
    </source>
</evidence>
<dbReference type="EMBL" id="CAXIEN010000372">
    <property type="protein sequence ID" value="CAL1295497.1"/>
    <property type="molecule type" value="Genomic_DNA"/>
</dbReference>
<comment type="caution">
    <text evidence="14">The sequence shown here is derived from an EMBL/GenBank/DDBJ whole genome shotgun (WGS) entry which is preliminary data.</text>
</comment>
<feature type="domain" description="Acyl-CoA dehydrogenase/oxidase N-terminal" evidence="13">
    <location>
        <begin position="79"/>
        <end position="186"/>
    </location>
</feature>
<dbReference type="GO" id="GO:0050660">
    <property type="term" value="F:flavin adenine dinucleotide binding"/>
    <property type="evidence" value="ECO:0007669"/>
    <property type="project" value="InterPro"/>
</dbReference>
<evidence type="ECO:0000313" key="15">
    <source>
        <dbReference type="Proteomes" id="UP001497382"/>
    </source>
</evidence>
<evidence type="ECO:0000256" key="11">
    <source>
        <dbReference type="ARBA" id="ARBA00049050"/>
    </source>
</evidence>
<dbReference type="FunFam" id="1.10.540.10:FF:000001">
    <property type="entry name" value="Very long-chain-specific acyl-CoA dehydrogenase, mitochondrial"/>
    <property type="match status" value="1"/>
</dbReference>
<keyword evidence="6" id="KW-0560">Oxidoreductase</keyword>
<accession>A0AAV2BHP1</accession>
<evidence type="ECO:0000256" key="3">
    <source>
        <dbReference type="ARBA" id="ARBA00022630"/>
    </source>
</evidence>
<dbReference type="PANTHER" id="PTHR43884">
    <property type="entry name" value="ACYL-COA DEHYDROGENASE"/>
    <property type="match status" value="1"/>
</dbReference>
<gene>
    <name evidence="14" type="ORF">LARSCL_LOCUS19298</name>
</gene>
<dbReference type="InterPro" id="IPR037069">
    <property type="entry name" value="AcylCoA_DH/ox_N_sf"/>
</dbReference>
<dbReference type="AlphaFoldDB" id="A0AAV2BHP1"/>
<proteinExistence type="inferred from homology"/>
<comment type="subunit">
    <text evidence="10">Homodimer. Homodimerizes after import into the mitochondrion.</text>
</comment>
<feature type="domain" description="Acyl-CoA oxidase/dehydrogenase middle" evidence="12">
    <location>
        <begin position="190"/>
        <end position="287"/>
    </location>
</feature>
<dbReference type="InterPro" id="IPR009100">
    <property type="entry name" value="AcylCoA_DH/oxidase_NM_dom_sf"/>
</dbReference>
<dbReference type="InterPro" id="IPR006091">
    <property type="entry name" value="Acyl-CoA_Oxase/DH_mid-dom"/>
</dbReference>
<dbReference type="Pfam" id="PF02770">
    <property type="entry name" value="Acyl-CoA_dh_M"/>
    <property type="match status" value="1"/>
</dbReference>
<dbReference type="InterPro" id="IPR046373">
    <property type="entry name" value="Acyl-CoA_Oxase/DH_mid-dom_sf"/>
</dbReference>
<dbReference type="Proteomes" id="UP001497382">
    <property type="component" value="Unassembled WGS sequence"/>
</dbReference>
<dbReference type="EC" id="1.3.8.9" evidence="7"/>
<keyword evidence="3" id="KW-0285">Flavoprotein</keyword>
<dbReference type="PROSITE" id="PS00072">
    <property type="entry name" value="ACYL_COA_DH_1"/>
    <property type="match status" value="1"/>
</dbReference>
<evidence type="ECO:0000256" key="1">
    <source>
        <dbReference type="ARBA" id="ARBA00001974"/>
    </source>
</evidence>
<evidence type="ECO:0000256" key="10">
    <source>
        <dbReference type="ARBA" id="ARBA00046812"/>
    </source>
</evidence>
<evidence type="ECO:0000256" key="4">
    <source>
        <dbReference type="ARBA" id="ARBA00022799"/>
    </source>
</evidence>
<dbReference type="GO" id="GO:0017099">
    <property type="term" value="F:very-long-chain fatty acyl-CoA dehydrogenase activity"/>
    <property type="evidence" value="ECO:0007669"/>
    <property type="project" value="UniProtKB-EC"/>
</dbReference>
<dbReference type="Gene3D" id="1.10.540.10">
    <property type="entry name" value="Acyl-CoA dehydrogenase/oxidase, N-terminal domain"/>
    <property type="match status" value="1"/>
</dbReference>
<dbReference type="GO" id="GO:0000062">
    <property type="term" value="F:fatty-acyl-CoA binding"/>
    <property type="evidence" value="ECO:0007669"/>
    <property type="project" value="TreeGrafter"/>
</dbReference>
<evidence type="ECO:0000256" key="8">
    <source>
        <dbReference type="ARBA" id="ARBA00040902"/>
    </source>
</evidence>
<evidence type="ECO:0000259" key="12">
    <source>
        <dbReference type="Pfam" id="PF02770"/>
    </source>
</evidence>
<name>A0AAV2BHP1_9ARAC</name>
<evidence type="ECO:0000256" key="2">
    <source>
        <dbReference type="ARBA" id="ARBA00009347"/>
    </source>
</evidence>
<comment type="cofactor">
    <cofactor evidence="1">
        <name>FAD</name>
        <dbReference type="ChEBI" id="CHEBI:57692"/>
    </cofactor>
</comment>
<comment type="function">
    <text evidence="9">Very long-chain specific acyl-CoA dehydrogenase is one of the acyl-CoA dehydrogenases that catalyze the first step of mitochondrial fatty acid beta-oxidation, an aerobic process breaking down fatty acids into acetyl-CoA and allowing the production of energy from fats. The first step of fatty acid beta-oxidation consists in the removal of one hydrogen from C-2 and C-3 of the straight-chain fatty acyl-CoA thioester, resulting in the formation of trans-2-enoyl-CoA. Among the different mitochondrial acyl-CoA dehydrogenases, very long-chain specific acyl-CoA dehydrogenase acts specifically on acyl-CoAs with saturated 12 to 24 carbons long primary chains.</text>
</comment>
<reference evidence="14 15" key="1">
    <citation type="submission" date="2024-04" db="EMBL/GenBank/DDBJ databases">
        <authorList>
            <person name="Rising A."/>
            <person name="Reimegard J."/>
            <person name="Sonavane S."/>
            <person name="Akerstrom W."/>
            <person name="Nylinder S."/>
            <person name="Hedman E."/>
            <person name="Kallberg Y."/>
        </authorList>
    </citation>
    <scope>NUCLEOTIDE SEQUENCE [LARGE SCALE GENOMIC DNA]</scope>
</reference>
<keyword evidence="4" id="KW-0702">S-nitrosylation</keyword>